<dbReference type="InterPro" id="IPR011042">
    <property type="entry name" value="6-blade_b-propeller_TolB-like"/>
</dbReference>
<evidence type="ECO:0000259" key="16">
    <source>
        <dbReference type="PROSITE" id="PS51233"/>
    </source>
</evidence>
<evidence type="ECO:0000256" key="8">
    <source>
        <dbReference type="ARBA" id="ARBA00022889"/>
    </source>
</evidence>
<keyword evidence="4" id="KW-0812">Transmembrane</keyword>
<organism evidence="17 18">
    <name type="scientific">Ridgeia piscesae</name>
    <name type="common">Tubeworm</name>
    <dbReference type="NCBI Taxonomy" id="27915"/>
    <lineage>
        <taxon>Eukaryota</taxon>
        <taxon>Metazoa</taxon>
        <taxon>Spiralia</taxon>
        <taxon>Lophotrochozoa</taxon>
        <taxon>Annelida</taxon>
        <taxon>Polychaeta</taxon>
        <taxon>Sedentaria</taxon>
        <taxon>Canalipalpata</taxon>
        <taxon>Sabellida</taxon>
        <taxon>Siboglinidae</taxon>
        <taxon>Ridgeia</taxon>
    </lineage>
</organism>
<evidence type="ECO:0000256" key="10">
    <source>
        <dbReference type="ARBA" id="ARBA00023136"/>
    </source>
</evidence>
<dbReference type="PROSITE" id="PS00010">
    <property type="entry name" value="ASX_HYDROXYL"/>
    <property type="match status" value="1"/>
</dbReference>
<dbReference type="InterPro" id="IPR013783">
    <property type="entry name" value="Ig-like_fold"/>
</dbReference>
<dbReference type="GO" id="GO:0005509">
    <property type="term" value="F:calcium ion binding"/>
    <property type="evidence" value="ECO:0007669"/>
    <property type="project" value="InterPro"/>
</dbReference>
<dbReference type="EMBL" id="JAODUO010000248">
    <property type="protein sequence ID" value="KAK2184939.1"/>
    <property type="molecule type" value="Genomic_DNA"/>
</dbReference>
<accession>A0AAD9UD31</accession>
<comment type="subcellular location">
    <subcellularLocation>
        <location evidence="2">Membrane</location>
    </subcellularLocation>
    <subcellularLocation>
        <location evidence="1">Secreted</location>
        <location evidence="1">Extracellular space</location>
        <location evidence="1">Extracellular matrix</location>
        <location evidence="1">Basement membrane</location>
    </subcellularLocation>
</comment>
<proteinExistence type="predicted"/>
<dbReference type="PROSITE" id="PS50856">
    <property type="entry name" value="AMOP"/>
    <property type="match status" value="1"/>
</dbReference>
<keyword evidence="7" id="KW-0964">Secreted</keyword>
<keyword evidence="3 12" id="KW-0245">EGF-like domain</keyword>
<dbReference type="SMART" id="SM00181">
    <property type="entry name" value="EGF"/>
    <property type="match status" value="3"/>
</dbReference>
<feature type="domain" description="AMOP" evidence="15">
    <location>
        <begin position="600"/>
        <end position="730"/>
    </location>
</feature>
<evidence type="ECO:0000256" key="7">
    <source>
        <dbReference type="ARBA" id="ARBA00022869"/>
    </source>
</evidence>
<dbReference type="Gene3D" id="2.120.10.30">
    <property type="entry name" value="TolB, C-terminal domain"/>
    <property type="match status" value="1"/>
</dbReference>
<dbReference type="InterPro" id="IPR000742">
    <property type="entry name" value="EGF"/>
</dbReference>
<evidence type="ECO:0000256" key="13">
    <source>
        <dbReference type="SAM" id="MobiDB-lite"/>
    </source>
</evidence>
<keyword evidence="7" id="KW-0084">Basement membrane</keyword>
<dbReference type="SUPFAM" id="SSF57196">
    <property type="entry name" value="EGF/Laminin"/>
    <property type="match status" value="1"/>
</dbReference>
<dbReference type="InterPro" id="IPR001881">
    <property type="entry name" value="EGF-like_Ca-bd_dom"/>
</dbReference>
<dbReference type="PANTHER" id="PTHR13802:SF52">
    <property type="entry name" value="MUCIN-4"/>
    <property type="match status" value="1"/>
</dbReference>
<feature type="region of interest" description="Disordered" evidence="13">
    <location>
        <begin position="1168"/>
        <end position="1188"/>
    </location>
</feature>
<dbReference type="GO" id="GO:0007160">
    <property type="term" value="P:cell-matrix adhesion"/>
    <property type="evidence" value="ECO:0007669"/>
    <property type="project" value="InterPro"/>
</dbReference>
<dbReference type="PROSITE" id="PS00022">
    <property type="entry name" value="EGF_1"/>
    <property type="match status" value="1"/>
</dbReference>
<dbReference type="PROSITE" id="PS51233">
    <property type="entry name" value="VWFD"/>
    <property type="match status" value="1"/>
</dbReference>
<dbReference type="InterPro" id="IPR056619">
    <property type="entry name" value="C8-3_MUC4"/>
</dbReference>
<keyword evidence="7" id="KW-0272">Extracellular matrix</keyword>
<dbReference type="InterPro" id="IPR000033">
    <property type="entry name" value="LDLR_classB_rpt"/>
</dbReference>
<dbReference type="SMART" id="SM00135">
    <property type="entry name" value="LY"/>
    <property type="match status" value="5"/>
</dbReference>
<evidence type="ECO:0000256" key="6">
    <source>
        <dbReference type="ARBA" id="ARBA00022737"/>
    </source>
</evidence>
<evidence type="ECO:0000256" key="3">
    <source>
        <dbReference type="ARBA" id="ARBA00022536"/>
    </source>
</evidence>
<name>A0AAD9UD31_RIDPI</name>
<keyword evidence="5" id="KW-0732">Signal</keyword>
<dbReference type="Pfam" id="PF00008">
    <property type="entry name" value="EGF"/>
    <property type="match status" value="1"/>
</dbReference>
<gene>
    <name evidence="17" type="ORF">NP493_242g01014</name>
</gene>
<dbReference type="PANTHER" id="PTHR13802">
    <property type="entry name" value="MUCIN 4-RELATED"/>
    <property type="match status" value="1"/>
</dbReference>
<keyword evidence="9" id="KW-1133">Transmembrane helix</keyword>
<dbReference type="Gene3D" id="2.10.25.10">
    <property type="entry name" value="Laminin"/>
    <property type="match status" value="2"/>
</dbReference>
<dbReference type="Proteomes" id="UP001209878">
    <property type="component" value="Unassembled WGS sequence"/>
</dbReference>
<evidence type="ECO:0000256" key="4">
    <source>
        <dbReference type="ARBA" id="ARBA00022692"/>
    </source>
</evidence>
<dbReference type="Pfam" id="PF00094">
    <property type="entry name" value="VWD"/>
    <property type="match status" value="1"/>
</dbReference>
<evidence type="ECO:0000313" key="17">
    <source>
        <dbReference type="EMBL" id="KAK2184939.1"/>
    </source>
</evidence>
<keyword evidence="11" id="KW-1015">Disulfide bond</keyword>
<dbReference type="CDD" id="cd00054">
    <property type="entry name" value="EGF_CA"/>
    <property type="match status" value="1"/>
</dbReference>
<feature type="domain" description="EGF-like" evidence="14">
    <location>
        <begin position="301"/>
        <end position="338"/>
    </location>
</feature>
<evidence type="ECO:0000256" key="2">
    <source>
        <dbReference type="ARBA" id="ARBA00004370"/>
    </source>
</evidence>
<dbReference type="SUPFAM" id="SSF63825">
    <property type="entry name" value="YWTD domain"/>
    <property type="match status" value="1"/>
</dbReference>
<evidence type="ECO:0000313" key="18">
    <source>
        <dbReference type="Proteomes" id="UP001209878"/>
    </source>
</evidence>
<evidence type="ECO:0000256" key="9">
    <source>
        <dbReference type="ARBA" id="ARBA00022989"/>
    </source>
</evidence>
<dbReference type="SMART" id="SM00539">
    <property type="entry name" value="NIDO"/>
    <property type="match status" value="1"/>
</dbReference>
<evidence type="ECO:0000256" key="12">
    <source>
        <dbReference type="PROSITE-ProRule" id="PRU00076"/>
    </source>
</evidence>
<dbReference type="Pfam" id="PF23263">
    <property type="entry name" value="C8-3_MUC4"/>
    <property type="match status" value="1"/>
</dbReference>
<dbReference type="InterPro" id="IPR000152">
    <property type="entry name" value="EGF-type_Asp/Asn_hydroxyl_site"/>
</dbReference>
<evidence type="ECO:0000256" key="1">
    <source>
        <dbReference type="ARBA" id="ARBA00004302"/>
    </source>
</evidence>
<dbReference type="InterPro" id="IPR005533">
    <property type="entry name" value="AMOP_dom"/>
</dbReference>
<dbReference type="Pfam" id="PF06119">
    <property type="entry name" value="NIDO"/>
    <property type="match status" value="1"/>
</dbReference>
<dbReference type="SMART" id="SM00723">
    <property type="entry name" value="AMOP"/>
    <property type="match status" value="1"/>
</dbReference>
<keyword evidence="18" id="KW-1185">Reference proteome</keyword>
<feature type="domain" description="VWFD" evidence="16">
    <location>
        <begin position="742"/>
        <end position="944"/>
    </location>
</feature>
<evidence type="ECO:0000259" key="15">
    <source>
        <dbReference type="PROSITE" id="PS50856"/>
    </source>
</evidence>
<dbReference type="SMART" id="SM00216">
    <property type="entry name" value="VWD"/>
    <property type="match status" value="1"/>
</dbReference>
<dbReference type="InterPro" id="IPR001846">
    <property type="entry name" value="VWF_type-D"/>
</dbReference>
<dbReference type="FunFam" id="2.10.25.10:FF:000066">
    <property type="entry name" value="FAT atypical cadherin 4"/>
    <property type="match status" value="1"/>
</dbReference>
<protein>
    <submittedName>
        <fullName evidence="17">Uncharacterized protein</fullName>
    </submittedName>
</protein>
<keyword evidence="6" id="KW-0677">Repeat</keyword>
<comment type="caution">
    <text evidence="12">Lacks conserved residue(s) required for the propagation of feature annotation.</text>
</comment>
<dbReference type="GO" id="GO:0016020">
    <property type="term" value="C:membrane"/>
    <property type="evidence" value="ECO:0007669"/>
    <property type="project" value="UniProtKB-SubCell"/>
</dbReference>
<dbReference type="GO" id="GO:0005604">
    <property type="term" value="C:basement membrane"/>
    <property type="evidence" value="ECO:0007669"/>
    <property type="project" value="UniProtKB-SubCell"/>
</dbReference>
<comment type="caution">
    <text evidence="17">The sequence shown here is derived from an EMBL/GenBank/DDBJ whole genome shotgun (WGS) entry which is preliminary data.</text>
</comment>
<dbReference type="SMART" id="SM00179">
    <property type="entry name" value="EGF_CA"/>
    <property type="match status" value="1"/>
</dbReference>
<dbReference type="PROSITE" id="PS50026">
    <property type="entry name" value="EGF_3"/>
    <property type="match status" value="1"/>
</dbReference>
<dbReference type="PROSITE" id="PS01186">
    <property type="entry name" value="EGF_2"/>
    <property type="match status" value="1"/>
</dbReference>
<keyword evidence="8" id="KW-0130">Cell adhesion</keyword>
<evidence type="ECO:0000256" key="11">
    <source>
        <dbReference type="ARBA" id="ARBA00023157"/>
    </source>
</evidence>
<sequence>MQDNFLFVADSFKGSLYQFDLPSKTVWRVPFQHDGDSMSFAYDPTHLKVYWTSSTEVALRRLSLAGVDDGTLSNLRERRDRGIAVDVVSRLVYYTDIESIFAMKLDGGYPFRLVVKKIYPMRALVLDPPRGMMYWLTSNSIDAAAMDGTQLRTVKYINYPSGLALDSQGGRLYWSTSTSISHGAVNDSDMTLLMDDSDIEITGLAFLAGNIYYVDRYSRYILKLDLSESEPTPQPVGPAIYGYISDIIAHSSSQHTQGAHANGSCGIDNGGCKDICLSTPQGPRCGCWIGAEFNIGPNCSATNYCASSPCQNGGTCLNKNGTFECICLPDLYNGSTCETTIRYKYYQYGPAQGDTNMRTDQGLNCDMNNKSCNSRSIRTPRIQIFGGRYKHVTIYTNGYITFGLGFKNRNPKKLHMDIMSAAKLKKIEKRGMALMAPLWTDNDATQGDVYYHIYDLANAGSTATDLARVQHATAHAKDDVLASSGVSVTDVSWVMVVTWSNMMPRMYLSQYDQSNTFQVIIAYDPLRYQTFMIYVYKNMGWDCEYQIRPNSIGHLSITENEKESLQLAPSMTSTAFRLQYQIGNTGRRGYYLFTIASGSREINYDQICYNWMRGELKRISTVRSNWRRSLTCPCDMRLAKTDGRWKFDGRQFNETGGQRRCLYERLPRGLSTQECCYKASGALVIAADGSGGQLFFYHPRWQRLHQRADVRPKNWCCNLTDNCEYFYRIRPMDRCSGYKTLTNGWFYGDPHISTLDGFQYTFNGLGEYTLIETTQVDFTLQGRTAKAIDKNGVEKNATIFSAFAARDKGSDNIHIEMTDQKDGLTVFVANEDITGWFKSSDVGNDVEHTGLIITKTNTTQLMVAFNSGFSLTIGVSVEQLDITVGAPDTFKNQTKGLMGVFNGDATDDLLPPGENARPLSNSSSEKTIFTDFGELWRVNIVDSLFHYASGETYSTYARTGFKPLFIEDVLLSMSPEQKTRAQETCGDNRACLFDFAVTGRKDAAAATLETNSKNKALANILSNASPNISVDAVLNATLGAESSLTVSKFDPDGDEVTVTLDSPPDGSTFDGVTFKWTPVTLKPVKISFSASDGKGGVASVDVIVNLCDCSGHGECQFDQLAEGYERRMSFRVVQCHCSRGWEGDYCEADYDGCQDNPCTEGTDCTDLTSSRRSVDGPTSTPAASVLQG</sequence>
<dbReference type="InterPro" id="IPR003886">
    <property type="entry name" value="NIDO_dom"/>
</dbReference>
<evidence type="ECO:0000259" key="14">
    <source>
        <dbReference type="PROSITE" id="PS50026"/>
    </source>
</evidence>
<dbReference type="AlphaFoldDB" id="A0AAD9UD31"/>
<dbReference type="Gene3D" id="2.60.40.10">
    <property type="entry name" value="Immunoglobulins"/>
    <property type="match status" value="1"/>
</dbReference>
<evidence type="ECO:0000256" key="5">
    <source>
        <dbReference type="ARBA" id="ARBA00022729"/>
    </source>
</evidence>
<dbReference type="InterPro" id="IPR051495">
    <property type="entry name" value="Epithelial_Barrier/Signaling"/>
</dbReference>
<keyword evidence="10" id="KW-0472">Membrane</keyword>
<reference evidence="17" key="1">
    <citation type="journal article" date="2023" name="Mol. Biol. Evol.">
        <title>Third-Generation Sequencing Reveals the Adaptive Role of the Epigenome in Three Deep-Sea Polychaetes.</title>
        <authorList>
            <person name="Perez M."/>
            <person name="Aroh O."/>
            <person name="Sun Y."/>
            <person name="Lan Y."/>
            <person name="Juniper S.K."/>
            <person name="Young C.R."/>
            <person name="Angers B."/>
            <person name="Qian P.Y."/>
        </authorList>
    </citation>
    <scope>NUCLEOTIDE SEQUENCE</scope>
    <source>
        <strain evidence="17">R07B-5</strain>
    </source>
</reference>